<dbReference type="EMBL" id="OZ024668">
    <property type="protein sequence ID" value="CAK9888782.1"/>
    <property type="molecule type" value="Genomic_DNA"/>
</dbReference>
<gene>
    <name evidence="4" type="ORF">PS652_01611</name>
    <name evidence="5" type="ORF">PS652_04755</name>
</gene>
<feature type="domain" description="N-acetyltransferase" evidence="3">
    <location>
        <begin position="1"/>
        <end position="147"/>
    </location>
</feature>
<proteinExistence type="predicted"/>
<dbReference type="CDD" id="cd05403">
    <property type="entry name" value="NT_KNTase_like"/>
    <property type="match status" value="1"/>
</dbReference>
<evidence type="ECO:0000313" key="5">
    <source>
        <dbReference type="EMBL" id="VVN29155.1"/>
    </source>
</evidence>
<dbReference type="Proteomes" id="UP000326595">
    <property type="component" value="Chromosome"/>
</dbReference>
<dbReference type="PANTHER" id="PTHR43877">
    <property type="entry name" value="AMINOALKYLPHOSPHONATE N-ACETYLTRANSFERASE-RELATED-RELATED"/>
    <property type="match status" value="1"/>
</dbReference>
<dbReference type="Pfam" id="PF13508">
    <property type="entry name" value="Acetyltransf_7"/>
    <property type="match status" value="1"/>
</dbReference>
<dbReference type="PROSITE" id="PS51186">
    <property type="entry name" value="GNAT"/>
    <property type="match status" value="1"/>
</dbReference>
<evidence type="ECO:0000313" key="4">
    <source>
        <dbReference type="EMBL" id="CAK9888782.1"/>
    </source>
</evidence>
<evidence type="ECO:0000256" key="2">
    <source>
        <dbReference type="ARBA" id="ARBA00023315"/>
    </source>
</evidence>
<dbReference type="Gene3D" id="3.40.630.30">
    <property type="match status" value="1"/>
</dbReference>
<dbReference type="AlphaFoldDB" id="A0A5E6WKF1"/>
<dbReference type="GO" id="GO:0016747">
    <property type="term" value="F:acyltransferase activity, transferring groups other than amino-acyl groups"/>
    <property type="evidence" value="ECO:0007669"/>
    <property type="project" value="InterPro"/>
</dbReference>
<dbReference type="GO" id="GO:0016779">
    <property type="term" value="F:nucleotidyltransferase activity"/>
    <property type="evidence" value="ECO:0007669"/>
    <property type="project" value="InterPro"/>
</dbReference>
<dbReference type="InterPro" id="IPR043519">
    <property type="entry name" value="NT_sf"/>
</dbReference>
<evidence type="ECO:0000256" key="1">
    <source>
        <dbReference type="ARBA" id="ARBA00022679"/>
    </source>
</evidence>
<evidence type="ECO:0000259" key="3">
    <source>
        <dbReference type="PROSITE" id="PS51186"/>
    </source>
</evidence>
<keyword evidence="1" id="KW-0808">Transferase</keyword>
<dbReference type="SUPFAM" id="SSF81301">
    <property type="entry name" value="Nucleotidyltransferase"/>
    <property type="match status" value="1"/>
</dbReference>
<keyword evidence="2" id="KW-0012">Acyltransferase</keyword>
<dbReference type="InterPro" id="IPR050832">
    <property type="entry name" value="Bact_Acetyltransf"/>
</dbReference>
<dbReference type="InterPro" id="IPR016181">
    <property type="entry name" value="Acyl_CoA_acyltransferase"/>
</dbReference>
<accession>A0A5E6WKF1</accession>
<dbReference type="RefSeq" id="WP_080764717.1">
    <property type="nucleotide sequence ID" value="NZ_OZ024668.1"/>
</dbReference>
<dbReference type="InterPro" id="IPR000182">
    <property type="entry name" value="GNAT_dom"/>
</dbReference>
<dbReference type="SUPFAM" id="SSF55729">
    <property type="entry name" value="Acyl-CoA N-acyltransferases (Nat)"/>
    <property type="match status" value="1"/>
</dbReference>
<protein>
    <recommendedName>
        <fullName evidence="3">N-acetyltransferase domain-containing protein</fullName>
    </recommendedName>
</protein>
<organism evidence="5">
    <name type="scientific">Pseudomonas fluorescens</name>
    <dbReference type="NCBI Taxonomy" id="294"/>
    <lineage>
        <taxon>Bacteria</taxon>
        <taxon>Pseudomonadati</taxon>
        <taxon>Pseudomonadota</taxon>
        <taxon>Gammaproteobacteria</taxon>
        <taxon>Pseudomonadales</taxon>
        <taxon>Pseudomonadaceae</taxon>
        <taxon>Pseudomonas</taxon>
    </lineage>
</organism>
<dbReference type="InterPro" id="IPR002934">
    <property type="entry name" value="Polymerase_NTP_transf_dom"/>
</dbReference>
<evidence type="ECO:0000313" key="6">
    <source>
        <dbReference type="Proteomes" id="UP000326595"/>
    </source>
</evidence>
<sequence length="402" mass="44730">MIRLASAEDLAAIDALIEAAYSPYIARIGARPGPMLEDYAPLIAARQVQLLDVQGQVLGLLVLIAEEHALLIDNVAVHPRAQGRGYGRQLIEHAHACARQLGLPRIRLYTNQAMAENLGLYQALGYRETHRAVDQGFQRVFMDKYVGGVDANGDILTLAPIALQPAYRPLLDDLCHTLERHCQALLGGIYLYGSVARGDAREGESDLDVTLILNRTPSAKDLQQLERLRTELEDRHPLVSKIDFDIGTRDQVLAAENRNSWGYWLKHHCRCIQGEDLVQYFAPFKPVSAIARAVNADLQAVLKRYGEGIVNAGDAHTLRQLQREASRKALRAGNMLRSDKDSSWPLTLEDHAEQLRITCPQLAAEAGFFLRHAYDPEASAELFIEHFDAFSSALFERLQAIG</sequence>
<reference evidence="5" key="1">
    <citation type="submission" date="2019-09" db="EMBL/GenBank/DDBJ databases">
        <authorList>
            <person name="Chandra G."/>
            <person name="Truman W A."/>
        </authorList>
    </citation>
    <scope>NUCLEOTIDE SEQUENCE [LARGE SCALE GENOMIC DNA]</scope>
    <source>
        <strain evidence="5">PS652</strain>
    </source>
</reference>
<dbReference type="Pfam" id="PF01909">
    <property type="entry name" value="NTP_transf_2"/>
    <property type="match status" value="1"/>
</dbReference>
<name>A0A5E6WKF1_PSEFL</name>
<dbReference type="Gene3D" id="3.30.460.10">
    <property type="entry name" value="Beta Polymerase, domain 2"/>
    <property type="match status" value="1"/>
</dbReference>
<dbReference type="CDD" id="cd04301">
    <property type="entry name" value="NAT_SF"/>
    <property type="match status" value="1"/>
</dbReference>
<reference evidence="4 6" key="2">
    <citation type="submission" date="2024-03" db="EMBL/GenBank/DDBJ databases">
        <authorList>
            <person name="Alaster D. Moffat"/>
            <person name="Govind Chandra"/>
            <person name="Andrew W. Truman"/>
        </authorList>
    </citation>
    <scope>NUCLEOTIDE SEQUENCE [LARGE SCALE GENOMIC DNA]</scope>
    <source>
        <strain evidence="4">PS652</strain>
    </source>
</reference>
<dbReference type="EMBL" id="CABVHG010000038">
    <property type="protein sequence ID" value="VVN29155.1"/>
    <property type="molecule type" value="Genomic_DNA"/>
</dbReference>